<accession>A0ABT6A2C6</accession>
<keyword evidence="3" id="KW-1185">Reference proteome</keyword>
<proteinExistence type="predicted"/>
<sequence length="276" mass="27868">MASDPSAAPAPPPAAADPMTALAVLGDASRCRLLDFVRRAPGPVTREEAAAAARISRKLAAHHLDQLVASGLLRSRRGPQGHRVLGRAPKVYEPGPHVAVIGPPQHGHELLASLLAGTLAGLSPGEDARGAALRAARERGAALGRGLSPADATALLESLGYAPAKSTDGRTVLHTCPFRQVAAEAPGLVCGLNLAFLRGCFAACGDGALTAVPVPHAGLCCVELRPAPVRPDVPHPGSGDGPPGRGSLPAPARQAPPRPGGAGTHPGRAPDPRPSE</sequence>
<name>A0ABT6A2C6_9ACTN</name>
<protein>
    <submittedName>
        <fullName evidence="2">Helix-turn-helix domain-containing protein</fullName>
    </submittedName>
</protein>
<comment type="caution">
    <text evidence="2">The sequence shown here is derived from an EMBL/GenBank/DDBJ whole genome shotgun (WGS) entry which is preliminary data.</text>
</comment>
<dbReference type="SUPFAM" id="SSF46785">
    <property type="entry name" value="Winged helix' DNA-binding domain"/>
    <property type="match status" value="1"/>
</dbReference>
<evidence type="ECO:0000313" key="3">
    <source>
        <dbReference type="Proteomes" id="UP001221150"/>
    </source>
</evidence>
<evidence type="ECO:0000313" key="2">
    <source>
        <dbReference type="EMBL" id="MDF3298801.1"/>
    </source>
</evidence>
<evidence type="ECO:0000256" key="1">
    <source>
        <dbReference type="SAM" id="MobiDB-lite"/>
    </source>
</evidence>
<organism evidence="2 3">
    <name type="scientific">Streptomyces tropicalis</name>
    <dbReference type="NCBI Taxonomy" id="3034234"/>
    <lineage>
        <taxon>Bacteria</taxon>
        <taxon>Bacillati</taxon>
        <taxon>Actinomycetota</taxon>
        <taxon>Actinomycetes</taxon>
        <taxon>Kitasatosporales</taxon>
        <taxon>Streptomycetaceae</taxon>
        <taxon>Streptomyces</taxon>
    </lineage>
</organism>
<gene>
    <name evidence="2" type="ORF">P3H78_09170</name>
</gene>
<feature type="region of interest" description="Disordered" evidence="1">
    <location>
        <begin position="228"/>
        <end position="276"/>
    </location>
</feature>
<dbReference type="InterPro" id="IPR036390">
    <property type="entry name" value="WH_DNA-bd_sf"/>
</dbReference>
<reference evidence="2 3" key="1">
    <citation type="submission" date="2023-03" db="EMBL/GenBank/DDBJ databases">
        <title>Draft genome sequence of Streptomyces sp. K1PA1 isolated from peat swamp forest in Thailand.</title>
        <authorList>
            <person name="Klaysubun C."/>
            <person name="Duangmal K."/>
        </authorList>
    </citation>
    <scope>NUCLEOTIDE SEQUENCE [LARGE SCALE GENOMIC DNA]</scope>
    <source>
        <strain evidence="2 3">K1PA1</strain>
    </source>
</reference>
<dbReference type="RefSeq" id="WP_276108359.1">
    <property type="nucleotide sequence ID" value="NZ_JARJBB010000004.1"/>
</dbReference>
<dbReference type="EMBL" id="JARJBB010000004">
    <property type="protein sequence ID" value="MDF3298801.1"/>
    <property type="molecule type" value="Genomic_DNA"/>
</dbReference>
<dbReference type="Proteomes" id="UP001221150">
    <property type="component" value="Unassembled WGS sequence"/>
</dbReference>
<dbReference type="Gene3D" id="1.10.10.10">
    <property type="entry name" value="Winged helix-like DNA-binding domain superfamily/Winged helix DNA-binding domain"/>
    <property type="match status" value="1"/>
</dbReference>
<dbReference type="Pfam" id="PF12840">
    <property type="entry name" value="HTH_20"/>
    <property type="match status" value="1"/>
</dbReference>
<dbReference type="InterPro" id="IPR036388">
    <property type="entry name" value="WH-like_DNA-bd_sf"/>
</dbReference>